<organism evidence="7 8">
    <name type="scientific">Cyphellophora attinorum</name>
    <dbReference type="NCBI Taxonomy" id="1664694"/>
    <lineage>
        <taxon>Eukaryota</taxon>
        <taxon>Fungi</taxon>
        <taxon>Dikarya</taxon>
        <taxon>Ascomycota</taxon>
        <taxon>Pezizomycotina</taxon>
        <taxon>Eurotiomycetes</taxon>
        <taxon>Chaetothyriomycetidae</taxon>
        <taxon>Chaetothyriales</taxon>
        <taxon>Cyphellophoraceae</taxon>
        <taxon>Cyphellophora</taxon>
    </lineage>
</organism>
<dbReference type="EMBL" id="LFJN01000011">
    <property type="protein sequence ID" value="KPI40779.1"/>
    <property type="molecule type" value="Genomic_DNA"/>
</dbReference>
<dbReference type="VEuPathDB" id="FungiDB:AB675_10679"/>
<evidence type="ECO:0000256" key="4">
    <source>
        <dbReference type="PROSITE-ProRule" id="PRU00221"/>
    </source>
</evidence>
<dbReference type="PROSITE" id="PS50082">
    <property type="entry name" value="WD_REPEATS_2"/>
    <property type="match status" value="1"/>
</dbReference>
<evidence type="ECO:0000256" key="1">
    <source>
        <dbReference type="ARBA" id="ARBA00004123"/>
    </source>
</evidence>
<evidence type="ECO:0000313" key="7">
    <source>
        <dbReference type="EMBL" id="KPI40779.1"/>
    </source>
</evidence>
<dbReference type="InterPro" id="IPR007148">
    <property type="entry name" value="SSU_processome_Utp12"/>
</dbReference>
<dbReference type="Proteomes" id="UP000038010">
    <property type="component" value="Unassembled WGS sequence"/>
</dbReference>
<feature type="compositionally biased region" description="Polar residues" evidence="5">
    <location>
        <begin position="464"/>
        <end position="475"/>
    </location>
</feature>
<dbReference type="PANTHER" id="PTHR44267">
    <property type="entry name" value="WD REPEAT-CONTAINING PROTEIN 43"/>
    <property type="match status" value="1"/>
</dbReference>
<dbReference type="Pfam" id="PF04003">
    <property type="entry name" value="Utp12"/>
    <property type="match status" value="1"/>
</dbReference>
<evidence type="ECO:0000256" key="5">
    <source>
        <dbReference type="SAM" id="MobiDB-lite"/>
    </source>
</evidence>
<feature type="compositionally biased region" description="Acidic residues" evidence="5">
    <location>
        <begin position="782"/>
        <end position="804"/>
    </location>
</feature>
<protein>
    <submittedName>
        <fullName evidence="7">U3 small nucleolar RNA-associated protein 5</fullName>
    </submittedName>
</protein>
<evidence type="ECO:0000259" key="6">
    <source>
        <dbReference type="Pfam" id="PF04003"/>
    </source>
</evidence>
<feature type="compositionally biased region" description="Acidic residues" evidence="5">
    <location>
        <begin position="708"/>
        <end position="724"/>
    </location>
</feature>
<dbReference type="STRING" id="1664694.A0A0N0NMZ2"/>
<accession>A0A0N0NMZ2</accession>
<proteinExistence type="inferred from homology"/>
<feature type="compositionally biased region" description="Acidic residues" evidence="5">
    <location>
        <begin position="755"/>
        <end position="770"/>
    </location>
</feature>
<evidence type="ECO:0000256" key="2">
    <source>
        <dbReference type="ARBA" id="ARBA00023242"/>
    </source>
</evidence>
<keyword evidence="4" id="KW-0853">WD repeat</keyword>
<dbReference type="GO" id="GO:0032040">
    <property type="term" value="C:small-subunit processome"/>
    <property type="evidence" value="ECO:0007669"/>
    <property type="project" value="UniProtKB-ARBA"/>
</dbReference>
<dbReference type="PANTHER" id="PTHR44267:SF1">
    <property type="entry name" value="WD REPEAT-CONTAINING PROTEIN 43"/>
    <property type="match status" value="1"/>
</dbReference>
<feature type="compositionally biased region" description="Acidic residues" evidence="5">
    <location>
        <begin position="677"/>
        <end position="686"/>
    </location>
</feature>
<feature type="region of interest" description="Disordered" evidence="5">
    <location>
        <begin position="677"/>
        <end position="862"/>
    </location>
</feature>
<dbReference type="InterPro" id="IPR036322">
    <property type="entry name" value="WD40_repeat_dom_sf"/>
</dbReference>
<dbReference type="Gene3D" id="2.130.10.10">
    <property type="entry name" value="YVTN repeat-like/Quinoprotein amine dehydrogenase"/>
    <property type="match status" value="1"/>
</dbReference>
<feature type="compositionally biased region" description="Basic and acidic residues" evidence="5">
    <location>
        <begin position="846"/>
        <end position="855"/>
    </location>
</feature>
<dbReference type="InterPro" id="IPR001680">
    <property type="entry name" value="WD40_rpt"/>
</dbReference>
<feature type="compositionally biased region" description="Acidic residues" evidence="5">
    <location>
        <begin position="424"/>
        <end position="437"/>
    </location>
</feature>
<feature type="region of interest" description="Disordered" evidence="5">
    <location>
        <begin position="62"/>
        <end position="97"/>
    </location>
</feature>
<feature type="region of interest" description="Disordered" evidence="5">
    <location>
        <begin position="403"/>
        <end position="487"/>
    </location>
</feature>
<evidence type="ECO:0000313" key="8">
    <source>
        <dbReference type="Proteomes" id="UP000038010"/>
    </source>
</evidence>
<dbReference type="GeneID" id="28731345"/>
<dbReference type="SUPFAM" id="SSF50978">
    <property type="entry name" value="WD40 repeat-like"/>
    <property type="match status" value="1"/>
</dbReference>
<keyword evidence="2" id="KW-0539">Nucleus</keyword>
<feature type="domain" description="Small-subunit processome Utp12" evidence="6">
    <location>
        <begin position="538"/>
        <end position="640"/>
    </location>
</feature>
<dbReference type="AlphaFoldDB" id="A0A0N0NMZ2"/>
<comment type="similarity">
    <text evidence="3">Belongs to the UTP5 family.</text>
</comment>
<feature type="repeat" description="WD" evidence="4">
    <location>
        <begin position="126"/>
        <end position="167"/>
    </location>
</feature>
<name>A0A0N0NMZ2_9EURO</name>
<dbReference type="OrthoDB" id="30195at2759"/>
<comment type="subcellular location">
    <subcellularLocation>
        <location evidence="1">Nucleus</location>
    </subcellularLocation>
</comment>
<reference evidence="7 8" key="1">
    <citation type="submission" date="2015-06" db="EMBL/GenBank/DDBJ databases">
        <title>Draft genome of the ant-associated black yeast Phialophora attae CBS 131958.</title>
        <authorList>
            <person name="Moreno L.F."/>
            <person name="Stielow B.J."/>
            <person name="de Hoog S."/>
            <person name="Vicente V.A."/>
            <person name="Weiss V.A."/>
            <person name="de Vries M."/>
            <person name="Cruz L.M."/>
            <person name="Souza E.M."/>
        </authorList>
    </citation>
    <scope>NUCLEOTIDE SEQUENCE [LARGE SCALE GENOMIC DNA]</scope>
    <source>
        <strain evidence="7 8">CBS 131958</strain>
    </source>
</reference>
<keyword evidence="8" id="KW-1185">Reference proteome</keyword>
<sequence>MAKSQPTSTAKVAAATNSTTQKSSILKSSFAPSRLQLRLFASVIQSFDSQQLRIHDTATGRLRSQHAGKAGSRITCMDWGHTRPHTNGTQPSKSRKKDDVLLAYGTSTSEICLFAPTEGRVVAELQGQHERGILDLKFAEDTNNLWSIGGDGRLVQWDVVSKKALQSISLPESSIQTLAPILDSSAILCASSRPHLLYTDKSAHTETPTFDSMAQPIHSIYQSSDSILAADGERYINMYRSNGRLSRTLLSKSGVQNFTVDAGDVSVVAEEDQQLLAALGKDGTVELFPKPFAPPQSQNGLKSSRKDLTQKPVAQVKLIDSSSKQTPIFAASIQGGEIILASVTGGVDLNFQKVRWQDDGSGELLFAGSKEVVQSRSAASLGSANVNGVKDMGKPYVDESSTVVTNGLGVPGSQEAAIDIESSSSDDEEADSEDEAGADLADGKAESDVESDEEMADAPPAGAPSSTVQVLSSDAQPPADDTPTFGDLLAAQEPSNKIVSITSAFPDTNPPFTNSSGALTIPTGMSLGTVLTQALRTNDRSLLEACLHTSNPDIIRNTITRLEPPLAGPLISKLADRIISRPGRYGHLQIWVQHLCVAHGAAISSNTDARDRLKTLYRALDQRAKGLPSLLLLKGKLQMVEGQLRFRREIAEQRAELGGGASGTRNVNVFIEGEADNWDSDTDVENDGPLPKKRAKKDLAQLVGQADDSNDDTDVDDDSDEEEMPAALTNGIAHASDSDSDNESHSSRSANGALLDDEAEESAVEDDESLESGSASTPNTSDSDEEASSRDGEEEEDDEDDSEMEGFINDGEVSVATSGDSDEVLHDAPVEEEEEVIVQSKKEKKREKGEKMEKPKVKRRKV</sequence>
<dbReference type="InterPro" id="IPR052414">
    <property type="entry name" value="U3_snoRNA-assoc_WDR"/>
</dbReference>
<evidence type="ECO:0000256" key="3">
    <source>
        <dbReference type="ARBA" id="ARBA00038335"/>
    </source>
</evidence>
<gene>
    <name evidence="7" type="ORF">AB675_10679</name>
</gene>
<dbReference type="InterPro" id="IPR015943">
    <property type="entry name" value="WD40/YVTN_repeat-like_dom_sf"/>
</dbReference>
<dbReference type="GO" id="GO:0000462">
    <property type="term" value="P:maturation of SSU-rRNA from tricistronic rRNA transcript (SSU-rRNA, 5.8S rRNA, LSU-rRNA)"/>
    <property type="evidence" value="ECO:0007669"/>
    <property type="project" value="TreeGrafter"/>
</dbReference>
<dbReference type="RefSeq" id="XP_018000742.1">
    <property type="nucleotide sequence ID" value="XM_018139465.1"/>
</dbReference>
<comment type="caution">
    <text evidence="7">The sequence shown here is derived from an EMBL/GenBank/DDBJ whole genome shotgun (WGS) entry which is preliminary data.</text>
</comment>